<evidence type="ECO:0000313" key="4">
    <source>
        <dbReference type="Proteomes" id="UP000030748"/>
    </source>
</evidence>
<gene>
    <name evidence="3" type="ORF">MIMGU_mgv1a012563mg</name>
</gene>
<dbReference type="Proteomes" id="UP000030748">
    <property type="component" value="Unassembled WGS sequence"/>
</dbReference>
<name>A0A022R8X5_ERYGU</name>
<proteinExistence type="predicted"/>
<evidence type="ECO:0000313" key="3">
    <source>
        <dbReference type="EMBL" id="EYU35345.1"/>
    </source>
</evidence>
<reference evidence="3 4" key="1">
    <citation type="journal article" date="2013" name="Proc. Natl. Acad. Sci. U.S.A.">
        <title>Fine-scale variation in meiotic recombination in Mimulus inferred from population shotgun sequencing.</title>
        <authorList>
            <person name="Hellsten U."/>
            <person name="Wright K.M."/>
            <person name="Jenkins J."/>
            <person name="Shu S."/>
            <person name="Yuan Y."/>
            <person name="Wessler S.R."/>
            <person name="Schmutz J."/>
            <person name="Willis J.H."/>
            <person name="Rokhsar D.S."/>
        </authorList>
    </citation>
    <scope>NUCLEOTIDE SEQUENCE [LARGE SCALE GENOMIC DNA]</scope>
    <source>
        <strain evidence="4">cv. DUN x IM62</strain>
    </source>
</reference>
<evidence type="ECO:0000256" key="1">
    <source>
        <dbReference type="SAM" id="Coils"/>
    </source>
</evidence>
<dbReference type="STRING" id="4155.A0A022R8X5"/>
<organism evidence="3 4">
    <name type="scientific">Erythranthe guttata</name>
    <name type="common">Yellow monkey flower</name>
    <name type="synonym">Mimulus guttatus</name>
    <dbReference type="NCBI Taxonomy" id="4155"/>
    <lineage>
        <taxon>Eukaryota</taxon>
        <taxon>Viridiplantae</taxon>
        <taxon>Streptophyta</taxon>
        <taxon>Embryophyta</taxon>
        <taxon>Tracheophyta</taxon>
        <taxon>Spermatophyta</taxon>
        <taxon>Magnoliopsida</taxon>
        <taxon>eudicotyledons</taxon>
        <taxon>Gunneridae</taxon>
        <taxon>Pentapetalae</taxon>
        <taxon>asterids</taxon>
        <taxon>lamiids</taxon>
        <taxon>Lamiales</taxon>
        <taxon>Phrymaceae</taxon>
        <taxon>Erythranthe</taxon>
    </lineage>
</organism>
<sequence length="246" mass="28251">MSKKGKVVIFDSTPSYGGVLDPKSMLKHQNLMQDYQDLQKEADVMTNNLEAARQRKLILAAEVRFLRQRYKYLMERKNVNPPQEQIHEHAPNPHKQTKLRKEPNPKKKPSVVKQVSLIDASPITDHRPRKKISLHGGKEATRQNSTLMFTPVSDSNHRGTIHVRKEYLAPNLIPILGRNQNERMLFGDEDIQQSNYEAVKKSLMRGVNEEEQNELKLSIMCRNGGEGSSRVGKRKISWQDPVALRV</sequence>
<evidence type="ECO:0000256" key="2">
    <source>
        <dbReference type="SAM" id="MobiDB-lite"/>
    </source>
</evidence>
<dbReference type="PANTHER" id="PTHR34807">
    <property type="entry name" value="OS08G0270800 PROTEIN"/>
    <property type="match status" value="1"/>
</dbReference>
<feature type="coiled-coil region" evidence="1">
    <location>
        <begin position="28"/>
        <end position="69"/>
    </location>
</feature>
<keyword evidence="4" id="KW-1185">Reference proteome</keyword>
<dbReference type="AlphaFoldDB" id="A0A022R8X5"/>
<keyword evidence="1" id="KW-0175">Coiled coil</keyword>
<feature type="region of interest" description="Disordered" evidence="2">
    <location>
        <begin position="81"/>
        <end position="112"/>
    </location>
</feature>
<protein>
    <submittedName>
        <fullName evidence="3">Uncharacterized protein</fullName>
    </submittedName>
</protein>
<dbReference type="EMBL" id="KI630626">
    <property type="protein sequence ID" value="EYU35345.1"/>
    <property type="molecule type" value="Genomic_DNA"/>
</dbReference>
<dbReference type="PANTHER" id="PTHR34807:SF3">
    <property type="entry name" value="OS08G0270800 PROTEIN"/>
    <property type="match status" value="1"/>
</dbReference>
<accession>A0A022R8X5</accession>